<evidence type="ECO:0000256" key="7">
    <source>
        <dbReference type="SAM" id="SignalP"/>
    </source>
</evidence>
<dbReference type="GO" id="GO:0005615">
    <property type="term" value="C:extracellular space"/>
    <property type="evidence" value="ECO:0007669"/>
    <property type="project" value="TreeGrafter"/>
</dbReference>
<dbReference type="AlphaFoldDB" id="A0A916YTT0"/>
<keyword evidence="7" id="KW-0732">Signal</keyword>
<dbReference type="SUPFAM" id="SSF52743">
    <property type="entry name" value="Subtilisin-like"/>
    <property type="match status" value="1"/>
</dbReference>
<dbReference type="InterPro" id="IPR037045">
    <property type="entry name" value="S8pro/Inhibitor_I9_sf"/>
</dbReference>
<feature type="signal peptide" evidence="7">
    <location>
        <begin position="1"/>
        <end position="21"/>
    </location>
</feature>
<evidence type="ECO:0000256" key="2">
    <source>
        <dbReference type="ARBA" id="ARBA00022670"/>
    </source>
</evidence>
<accession>A0A916YTT0</accession>
<keyword evidence="2 5" id="KW-0645">Protease</keyword>
<keyword evidence="4 5" id="KW-0720">Serine protease</keyword>
<dbReference type="Pfam" id="PF00082">
    <property type="entry name" value="Peptidase_S8"/>
    <property type="match status" value="1"/>
</dbReference>
<feature type="chain" id="PRO_5037161271" description="Peptidase S8/S53 domain-containing protein" evidence="7">
    <location>
        <begin position="22"/>
        <end position="388"/>
    </location>
</feature>
<evidence type="ECO:0000259" key="8">
    <source>
        <dbReference type="Pfam" id="PF00082"/>
    </source>
</evidence>
<dbReference type="PANTHER" id="PTHR43806">
    <property type="entry name" value="PEPTIDASE S8"/>
    <property type="match status" value="1"/>
</dbReference>
<comment type="similarity">
    <text evidence="1 5 6">Belongs to the peptidase S8 family.</text>
</comment>
<evidence type="ECO:0000256" key="5">
    <source>
        <dbReference type="PROSITE-ProRule" id="PRU01240"/>
    </source>
</evidence>
<protein>
    <recommendedName>
        <fullName evidence="8">Peptidase S8/S53 domain-containing protein</fullName>
    </recommendedName>
</protein>
<name>A0A916YTT0_9SPHN</name>
<evidence type="ECO:0000256" key="3">
    <source>
        <dbReference type="ARBA" id="ARBA00022801"/>
    </source>
</evidence>
<feature type="domain" description="Peptidase S8/S53" evidence="8">
    <location>
        <begin position="149"/>
        <end position="362"/>
    </location>
</feature>
<dbReference type="PRINTS" id="PR00723">
    <property type="entry name" value="SUBTILISIN"/>
</dbReference>
<evidence type="ECO:0000256" key="4">
    <source>
        <dbReference type="ARBA" id="ARBA00022825"/>
    </source>
</evidence>
<dbReference type="InterPro" id="IPR015500">
    <property type="entry name" value="Peptidase_S8_subtilisin-rel"/>
</dbReference>
<evidence type="ECO:0000313" key="9">
    <source>
        <dbReference type="EMBL" id="GGD61037.1"/>
    </source>
</evidence>
<dbReference type="InterPro" id="IPR000209">
    <property type="entry name" value="Peptidase_S8/S53_dom"/>
</dbReference>
<dbReference type="GO" id="GO:0006508">
    <property type="term" value="P:proteolysis"/>
    <property type="evidence" value="ECO:0007669"/>
    <property type="project" value="UniProtKB-KW"/>
</dbReference>
<feature type="active site" description="Charge relay system" evidence="5">
    <location>
        <position position="151"/>
    </location>
</feature>
<dbReference type="PROSITE" id="PS51892">
    <property type="entry name" value="SUBTILASE"/>
    <property type="match status" value="1"/>
</dbReference>
<reference evidence="9" key="1">
    <citation type="journal article" date="2014" name="Int. J. Syst. Evol. Microbiol.">
        <title>Complete genome sequence of Corynebacterium casei LMG S-19264T (=DSM 44701T), isolated from a smear-ripened cheese.</title>
        <authorList>
            <consortium name="US DOE Joint Genome Institute (JGI-PGF)"/>
            <person name="Walter F."/>
            <person name="Albersmeier A."/>
            <person name="Kalinowski J."/>
            <person name="Ruckert C."/>
        </authorList>
    </citation>
    <scope>NUCLEOTIDE SEQUENCE</scope>
    <source>
        <strain evidence="9">CGMCC 1.15360</strain>
    </source>
</reference>
<dbReference type="InterPro" id="IPR036852">
    <property type="entry name" value="Peptidase_S8/S53_dom_sf"/>
</dbReference>
<dbReference type="InterPro" id="IPR023827">
    <property type="entry name" value="Peptidase_S8_Asp-AS"/>
</dbReference>
<dbReference type="GO" id="GO:0004252">
    <property type="term" value="F:serine-type endopeptidase activity"/>
    <property type="evidence" value="ECO:0007669"/>
    <property type="project" value="UniProtKB-UniRule"/>
</dbReference>
<dbReference type="Gene3D" id="3.40.50.200">
    <property type="entry name" value="Peptidase S8/S53 domain"/>
    <property type="match status" value="1"/>
</dbReference>
<dbReference type="Gene3D" id="3.30.70.80">
    <property type="entry name" value="Peptidase S8 propeptide/proteinase inhibitor I9"/>
    <property type="match status" value="1"/>
</dbReference>
<reference evidence="9" key="2">
    <citation type="submission" date="2020-09" db="EMBL/GenBank/DDBJ databases">
        <authorList>
            <person name="Sun Q."/>
            <person name="Zhou Y."/>
        </authorList>
    </citation>
    <scope>NUCLEOTIDE SEQUENCE</scope>
    <source>
        <strain evidence="9">CGMCC 1.15360</strain>
    </source>
</reference>
<feature type="active site" description="Charge relay system" evidence="5">
    <location>
        <position position="351"/>
    </location>
</feature>
<comment type="caution">
    <text evidence="9">The sequence shown here is derived from an EMBL/GenBank/DDBJ whole genome shotgun (WGS) entry which is preliminary data.</text>
</comment>
<gene>
    <name evidence="9" type="ORF">GCM10010990_08220</name>
</gene>
<dbReference type="Proteomes" id="UP000612349">
    <property type="component" value="Unassembled WGS sequence"/>
</dbReference>
<organism evidence="9 10">
    <name type="scientific">Croceicoccus mobilis</name>
    <dbReference type="NCBI Taxonomy" id="1703339"/>
    <lineage>
        <taxon>Bacteria</taxon>
        <taxon>Pseudomonadati</taxon>
        <taxon>Pseudomonadota</taxon>
        <taxon>Alphaproteobacteria</taxon>
        <taxon>Sphingomonadales</taxon>
        <taxon>Erythrobacteraceae</taxon>
        <taxon>Croceicoccus</taxon>
    </lineage>
</organism>
<keyword evidence="10" id="KW-1185">Reference proteome</keyword>
<dbReference type="InterPro" id="IPR022398">
    <property type="entry name" value="Peptidase_S8_His-AS"/>
</dbReference>
<dbReference type="PROSITE" id="PS00137">
    <property type="entry name" value="SUBTILASE_HIS"/>
    <property type="match status" value="1"/>
</dbReference>
<dbReference type="EMBL" id="BMIP01000001">
    <property type="protein sequence ID" value="GGD61037.1"/>
    <property type="molecule type" value="Genomic_DNA"/>
</dbReference>
<dbReference type="PROSITE" id="PS00136">
    <property type="entry name" value="SUBTILASE_ASP"/>
    <property type="match status" value="1"/>
</dbReference>
<proteinExistence type="inferred from homology"/>
<evidence type="ECO:0000256" key="1">
    <source>
        <dbReference type="ARBA" id="ARBA00011073"/>
    </source>
</evidence>
<evidence type="ECO:0000313" key="10">
    <source>
        <dbReference type="Proteomes" id="UP000612349"/>
    </source>
</evidence>
<dbReference type="PROSITE" id="PS00138">
    <property type="entry name" value="SUBTILASE_SER"/>
    <property type="match status" value="1"/>
</dbReference>
<dbReference type="PANTHER" id="PTHR43806:SF11">
    <property type="entry name" value="CEREVISIN-RELATED"/>
    <property type="match status" value="1"/>
</dbReference>
<feature type="active site" description="Charge relay system" evidence="5">
    <location>
        <position position="184"/>
    </location>
</feature>
<dbReference type="InterPro" id="IPR023828">
    <property type="entry name" value="Peptidase_S8_Ser-AS"/>
</dbReference>
<sequence>MLAGVTGVLAMGGVIASGAAAAPADKAAAPAAGAKIENQFICTFSANWAKGKNVRAEANRAATPQGGRVLFDYSHSIKGFAVRMSPQGVAKMQVANPHIDTCFADRVVALAPPAGKGPGGGGSEPAAQTTPWGIAYVGTSSGAGKTAWVIDSGIDLDHPDLNVDTARSADFTGSRKGADDENGHGTHVAGTIGAIDNSEGVIGVAAGAKVVAVRVLDRRGSGAWSGVMAGVDYVAANGSPGDVANMSLGGGANDTLDQAVLNASANSGVIFVLAAGNDGEDAANHSPARAAGASANDKVFAIASAYDTGNGTLAMNSWSNWGKPEVTFAEPGYQIESTWLDGGYNTISGTSMASPHAAGLMLLYGTNLNTQGSVTGPDGASYAVGVEG</sequence>
<keyword evidence="3 5" id="KW-0378">Hydrolase</keyword>
<evidence type="ECO:0000256" key="6">
    <source>
        <dbReference type="RuleBase" id="RU003355"/>
    </source>
</evidence>
<dbReference type="InterPro" id="IPR050131">
    <property type="entry name" value="Peptidase_S8_subtilisin-like"/>
</dbReference>